<keyword evidence="5" id="KW-0040">ANK repeat</keyword>
<evidence type="ECO:0000256" key="4">
    <source>
        <dbReference type="ARBA" id="ARBA00022989"/>
    </source>
</evidence>
<dbReference type="eggNOG" id="KOG0504">
    <property type="taxonomic scope" value="Eukaryota"/>
</dbReference>
<feature type="transmembrane region" description="Helical" evidence="8">
    <location>
        <begin position="1201"/>
        <end position="1222"/>
    </location>
</feature>
<feature type="compositionally biased region" description="Basic and acidic residues" evidence="7">
    <location>
        <begin position="630"/>
        <end position="647"/>
    </location>
</feature>
<dbReference type="InterPro" id="IPR002110">
    <property type="entry name" value="Ankyrin_rpt"/>
</dbReference>
<dbReference type="STRING" id="4537.A0A0E0LZZ2"/>
<evidence type="ECO:0000256" key="1">
    <source>
        <dbReference type="ARBA" id="ARBA00004141"/>
    </source>
</evidence>
<feature type="transmembrane region" description="Helical" evidence="8">
    <location>
        <begin position="1414"/>
        <end position="1436"/>
    </location>
</feature>
<evidence type="ECO:0000259" key="9">
    <source>
        <dbReference type="Pfam" id="PF13962"/>
    </source>
</evidence>
<feature type="region of interest" description="Disordered" evidence="7">
    <location>
        <begin position="625"/>
        <end position="647"/>
    </location>
</feature>
<feature type="domain" description="PGG" evidence="9">
    <location>
        <begin position="670"/>
        <end position="777"/>
    </location>
</feature>
<dbReference type="PANTHER" id="PTHR24186">
    <property type="entry name" value="PROTEIN PHOSPHATASE 1 REGULATORY SUBUNIT"/>
    <property type="match status" value="1"/>
</dbReference>
<comment type="subcellular location">
    <subcellularLocation>
        <location evidence="1">Membrane</location>
        <topology evidence="1">Multi-pass membrane protein</topology>
    </subcellularLocation>
</comment>
<keyword evidence="11" id="KW-1185">Reference proteome</keyword>
<dbReference type="HOGENOM" id="CLU_260808_0_0_1"/>
<evidence type="ECO:0000256" key="6">
    <source>
        <dbReference type="ARBA" id="ARBA00023136"/>
    </source>
</evidence>
<evidence type="ECO:0000256" key="2">
    <source>
        <dbReference type="ARBA" id="ARBA00022692"/>
    </source>
</evidence>
<evidence type="ECO:0000256" key="8">
    <source>
        <dbReference type="SAM" id="Phobius"/>
    </source>
</evidence>
<dbReference type="SMART" id="SM00248">
    <property type="entry name" value="ANK"/>
    <property type="match status" value="10"/>
</dbReference>
<dbReference type="GO" id="GO:0005886">
    <property type="term" value="C:plasma membrane"/>
    <property type="evidence" value="ECO:0007669"/>
    <property type="project" value="TreeGrafter"/>
</dbReference>
<dbReference type="InterPro" id="IPR036770">
    <property type="entry name" value="Ankyrin_rpt-contain_sf"/>
</dbReference>
<feature type="transmembrane region" description="Helical" evidence="8">
    <location>
        <begin position="1155"/>
        <end position="1180"/>
    </location>
</feature>
<keyword evidence="6 8" id="KW-0472">Membrane</keyword>
<keyword evidence="2 8" id="KW-0812">Transmembrane</keyword>
<dbReference type="PANTHER" id="PTHR24186:SF50">
    <property type="entry name" value="ANKYRIN REPEAT-CONTAINING PROTEIN ITN1-LIKE ISOFORM X1"/>
    <property type="match status" value="1"/>
</dbReference>
<evidence type="ECO:0000256" key="5">
    <source>
        <dbReference type="ARBA" id="ARBA00023043"/>
    </source>
</evidence>
<dbReference type="SUPFAM" id="SSF48403">
    <property type="entry name" value="Ankyrin repeat"/>
    <property type="match status" value="3"/>
</dbReference>
<feature type="transmembrane region" description="Helical" evidence="8">
    <location>
        <begin position="767"/>
        <end position="800"/>
    </location>
</feature>
<name>A0A0E0LZZ2_ORYPU</name>
<feature type="transmembrane region" description="Helical" evidence="8">
    <location>
        <begin position="1263"/>
        <end position="1282"/>
    </location>
</feature>
<feature type="transmembrane region" description="Helical" evidence="8">
    <location>
        <begin position="713"/>
        <end position="746"/>
    </location>
</feature>
<reference evidence="10" key="1">
    <citation type="submission" date="2015-04" db="UniProtKB">
        <authorList>
            <consortium name="EnsemblPlants"/>
        </authorList>
    </citation>
    <scope>IDENTIFICATION</scope>
</reference>
<dbReference type="Pfam" id="PF00023">
    <property type="entry name" value="Ank"/>
    <property type="match status" value="1"/>
</dbReference>
<feature type="transmembrane region" description="Helical" evidence="8">
    <location>
        <begin position="1228"/>
        <end position="1251"/>
    </location>
</feature>
<feature type="domain" description="PGG" evidence="9">
    <location>
        <begin position="1106"/>
        <end position="1219"/>
    </location>
</feature>
<feature type="transmembrane region" description="Helical" evidence="8">
    <location>
        <begin position="673"/>
        <end position="693"/>
    </location>
</feature>
<accession>A0A0E0LZZ2</accession>
<evidence type="ECO:0000256" key="3">
    <source>
        <dbReference type="ARBA" id="ARBA00022737"/>
    </source>
</evidence>
<organism evidence="10">
    <name type="scientific">Oryza punctata</name>
    <name type="common">Red rice</name>
    <dbReference type="NCBI Taxonomy" id="4537"/>
    <lineage>
        <taxon>Eukaryota</taxon>
        <taxon>Viridiplantae</taxon>
        <taxon>Streptophyta</taxon>
        <taxon>Embryophyta</taxon>
        <taxon>Tracheophyta</taxon>
        <taxon>Spermatophyta</taxon>
        <taxon>Magnoliopsida</taxon>
        <taxon>Liliopsida</taxon>
        <taxon>Poales</taxon>
        <taxon>Poaceae</taxon>
        <taxon>BOP clade</taxon>
        <taxon>Oryzoideae</taxon>
        <taxon>Oryzeae</taxon>
        <taxon>Oryzinae</taxon>
        <taxon>Oryza</taxon>
    </lineage>
</organism>
<dbReference type="Gene3D" id="1.25.40.20">
    <property type="entry name" value="Ankyrin repeat-containing domain"/>
    <property type="match status" value="3"/>
</dbReference>
<evidence type="ECO:0000313" key="11">
    <source>
        <dbReference type="Proteomes" id="UP000026962"/>
    </source>
</evidence>
<proteinExistence type="predicted"/>
<dbReference type="Proteomes" id="UP000026962">
    <property type="component" value="Chromosome 9"/>
</dbReference>
<keyword evidence="4 8" id="KW-1133">Transmembrane helix</keyword>
<feature type="transmembrane region" description="Helical" evidence="8">
    <location>
        <begin position="834"/>
        <end position="859"/>
    </location>
</feature>
<reference evidence="10" key="2">
    <citation type="submission" date="2018-05" db="EMBL/GenBank/DDBJ databases">
        <title>OpunRS2 (Oryza punctata Reference Sequence Version 2).</title>
        <authorList>
            <person name="Zhang J."/>
            <person name="Kudrna D."/>
            <person name="Lee S."/>
            <person name="Talag J."/>
            <person name="Welchert J."/>
            <person name="Wing R.A."/>
        </authorList>
    </citation>
    <scope>NUCLEOTIDE SEQUENCE [LARGE SCALE GENOMIC DNA]</scope>
</reference>
<sequence length="1451" mass="159089">MAMSNARRRARLPMEGNGAKAVPATILMASDRYGCQRLKDLLNMEDATTTMVVVMPSTNKDEQDAVAQPPTAAGPQQPITLHPRLLMAARNGDYKALHDLLNQYEVRPRPHHIIHMHEGAPPPSAHVVEEGQEDHQLASGRITQFSAVPPRPTTEVSVEDGADGQRAKCTEGALAAPQASAADVEEDSANVHHENVSKLITGFVPLAPGGSILDGVTSYDGDSALHVVAACGDTEDYLKCARMIYDKASYLLDAINRGMDTPLHCAARAGNIAMVSCLIELAAGDQQYYYPGAGWRVKDLLRKMNKHGETVLHGAIRSGSKMLVEKLLSEDPELVCVRPLNGTSPLYLAIALRRWDIAFESELLVASFNKFSYSGLRGRNVFHIAVLWERGLEKLLEICRRENLPFLPLIEQGDQNGVTPVHMAAAVDNLNLSFSSMVVAFMVKHLGPSWCILHHMTREGPVKLLIELNESLLYQPDKMGSYPIHVAAKSSPHEMKAVIIMLEKYPSCATLRDSKGSTFLHIAVSAGNWALVGFACRSPQFASVLNMQDADGNTALHLAVYHRDQLVFNYLFQNRQVRLDLTNKDGLTVLGLAFHNMQARRMFFFGANPQAIILGALQIADAPGTTSDPPLHDHADGPDSPDPSDRIDKRKIHELMISEEDKISLNITTGTQVIGIVSVLVAAVAFAAAFALPGGYRADDHPNGGTPTLAGSYAFDAFVISIALAFICSLLATSGLIYCGIPMVEFSIRFKYFNASMHLLRSSVRSLSVAFALGVYLAMFPVASKVAITVCVIVSSGLLYGNVELRQSIMVAKTVCIRIGPKAALQLNSKTLALFYPIFVCLFYNFWSFVLIFGLPAIWKIHRRPTKQILEWKKGLAKQADKYGRTPLHFAVSMNRVLPSSGKVKCVLLQETLYIVKLLLQTDESCAYRPDDKGSYPIHVAAALGRIVGFFTVKLMIKLCPDTASLRDNNGRTFLHVAVNNRCKTVVALTHHSPGLLHHVMNMQDKDGNTALHGDGAVHVCDMMVFSLLFVNRRVQLNLKNNNGQTPLDLAGLKRRLDGQIYPVNPQCFIYWSLVSASAPFGDNPDDILKQNRIQKKERKELSLIYKEAAQNFSIGAVLIVTVTFAATFTMPGGYASSDDKDKRVPGTPVLASTYFFDAFVVANALAFTLSGMATFNLMYAGYEPINFAFREWCTRLAIRFLHASVRSVGAAFVMGTYITLAPVAPRVVAAISVIAAVGLLYIYSEVWMFAWMTFALLIRGEIFPAVRAGLVTVGAVLWFSWPFAIYHRARFLQDITIDGSESGTLTLAGRYIFNAFILDNTNSIHSLRLSNHQPRLGDELGCSHSLAPVRYTSEIFAVLSDRATIGSQLVVGALPSGSVDGSSSLFYDDGCPLNGALFAAAVYFRMGNQTLLLIARVLLGQTLLIFWPCVIIFGWQQFRPNMDANNDQTG</sequence>
<evidence type="ECO:0000313" key="10">
    <source>
        <dbReference type="EnsemblPlants" id="OPUNC09G05330.1"/>
    </source>
</evidence>
<dbReference type="EnsemblPlants" id="OPUNC09G05330.1">
    <property type="protein sequence ID" value="OPUNC09G05330.1"/>
    <property type="gene ID" value="OPUNC09G05330"/>
</dbReference>
<evidence type="ECO:0000256" key="7">
    <source>
        <dbReference type="SAM" id="MobiDB-lite"/>
    </source>
</evidence>
<keyword evidence="3" id="KW-0677">Repeat</keyword>
<protein>
    <recommendedName>
        <fullName evidence="9">PGG domain-containing protein</fullName>
    </recommendedName>
</protein>
<dbReference type="InterPro" id="IPR026961">
    <property type="entry name" value="PGG_dom"/>
</dbReference>
<dbReference type="Gramene" id="OPUNC09G05330.1">
    <property type="protein sequence ID" value="OPUNC09G05330.1"/>
    <property type="gene ID" value="OPUNC09G05330"/>
</dbReference>
<feature type="transmembrane region" description="Helical" evidence="8">
    <location>
        <begin position="1113"/>
        <end position="1135"/>
    </location>
</feature>
<dbReference type="Pfam" id="PF13962">
    <property type="entry name" value="PGG"/>
    <property type="match status" value="2"/>
</dbReference>